<dbReference type="VEuPathDB" id="VectorBase:ISCW000791"/>
<dbReference type="HOGENOM" id="CLU_1770114_0_0_1"/>
<reference evidence="1 3" key="1">
    <citation type="submission" date="2008-03" db="EMBL/GenBank/DDBJ databases">
        <title>Annotation of Ixodes scapularis.</title>
        <authorList>
            <consortium name="Ixodes scapularis Genome Project Consortium"/>
            <person name="Caler E."/>
            <person name="Hannick L.I."/>
            <person name="Bidwell S."/>
            <person name="Joardar V."/>
            <person name="Thiagarajan M."/>
            <person name="Amedeo P."/>
            <person name="Galinsky K.J."/>
            <person name="Schobel S."/>
            <person name="Inman J."/>
            <person name="Hostetler J."/>
            <person name="Miller J."/>
            <person name="Hammond M."/>
            <person name="Megy K."/>
            <person name="Lawson D."/>
            <person name="Kodira C."/>
            <person name="Sutton G."/>
            <person name="Meyer J."/>
            <person name="Hill C.A."/>
            <person name="Birren B."/>
            <person name="Nene V."/>
            <person name="Collins F."/>
            <person name="Alarcon-Chaidez F."/>
            <person name="Wikel S."/>
            <person name="Strausberg R."/>
        </authorList>
    </citation>
    <scope>NUCLEOTIDE SEQUENCE [LARGE SCALE GENOMIC DNA]</scope>
    <source>
        <strain evidence="3">Wikel</strain>
        <strain evidence="1">Wikel colony</strain>
    </source>
</reference>
<dbReference type="InParanoid" id="B7P4N5"/>
<sequence length="147" mass="15985">MALASSAVSRSDSRIMTVFRSKSETADATNAALLDARDKLLRTVKKERVRAGSALGAAVNHMWARGRLSAHPAALRRPYWGRVIRSAFFIAGRESLLAPWLVSAGKATHGRDTEPPHAKRTLHPSLSAELRAFAEDRLMACANPPSD</sequence>
<dbReference type="EMBL" id="DS636476">
    <property type="protein sequence ID" value="EEC01557.1"/>
    <property type="molecule type" value="Genomic_DNA"/>
</dbReference>
<dbReference type="EMBL" id="ABJB010245609">
    <property type="status" value="NOT_ANNOTATED_CDS"/>
    <property type="molecule type" value="Genomic_DNA"/>
</dbReference>
<dbReference type="EnsemblMetazoa" id="ISCW000791-RA">
    <property type="protein sequence ID" value="ISCW000791-PA"/>
    <property type="gene ID" value="ISCW000791"/>
</dbReference>
<evidence type="ECO:0000313" key="1">
    <source>
        <dbReference type="EMBL" id="EEC01557.1"/>
    </source>
</evidence>
<protein>
    <submittedName>
        <fullName evidence="1 2">Uncharacterized protein</fullName>
    </submittedName>
</protein>
<organism>
    <name type="scientific">Ixodes scapularis</name>
    <name type="common">Black-legged tick</name>
    <name type="synonym">Deer tick</name>
    <dbReference type="NCBI Taxonomy" id="6945"/>
    <lineage>
        <taxon>Eukaryota</taxon>
        <taxon>Metazoa</taxon>
        <taxon>Ecdysozoa</taxon>
        <taxon>Arthropoda</taxon>
        <taxon>Chelicerata</taxon>
        <taxon>Arachnida</taxon>
        <taxon>Acari</taxon>
        <taxon>Parasitiformes</taxon>
        <taxon>Ixodida</taxon>
        <taxon>Ixodoidea</taxon>
        <taxon>Ixodidae</taxon>
        <taxon>Ixodinae</taxon>
        <taxon>Ixodes</taxon>
    </lineage>
</organism>
<dbReference type="VEuPathDB" id="VectorBase:ISCI000791"/>
<dbReference type="PaxDb" id="6945-B7P4N5"/>
<reference evidence="2" key="2">
    <citation type="submission" date="2020-05" db="UniProtKB">
        <authorList>
            <consortium name="EnsemblMetazoa"/>
        </authorList>
    </citation>
    <scope>IDENTIFICATION</scope>
    <source>
        <strain evidence="2">wikel</strain>
    </source>
</reference>
<accession>B7P4N5</accession>
<dbReference type="AlphaFoldDB" id="B7P4N5"/>
<evidence type="ECO:0000313" key="3">
    <source>
        <dbReference type="Proteomes" id="UP000001555"/>
    </source>
</evidence>
<dbReference type="Proteomes" id="UP000001555">
    <property type="component" value="Unassembled WGS sequence"/>
</dbReference>
<name>B7P4N5_IXOSC</name>
<keyword evidence="3" id="KW-1185">Reference proteome</keyword>
<proteinExistence type="predicted"/>
<gene>
    <name evidence="1" type="ORF">IscW_ISCW000791</name>
</gene>
<evidence type="ECO:0000313" key="2">
    <source>
        <dbReference type="EnsemblMetazoa" id="ISCW000791-PA"/>
    </source>
</evidence>